<dbReference type="AlphaFoldDB" id="X1RS60"/>
<proteinExistence type="predicted"/>
<reference evidence="2" key="1">
    <citation type="journal article" date="2014" name="Front. Microbiol.">
        <title>High frequency of phylogenetically diverse reductive dehalogenase-homologous genes in deep subseafloor sedimentary metagenomes.</title>
        <authorList>
            <person name="Kawai M."/>
            <person name="Futagami T."/>
            <person name="Toyoda A."/>
            <person name="Takaki Y."/>
            <person name="Nishi S."/>
            <person name="Hori S."/>
            <person name="Arai W."/>
            <person name="Tsubouchi T."/>
            <person name="Morono Y."/>
            <person name="Uchiyama I."/>
            <person name="Ito T."/>
            <person name="Fujiyama A."/>
            <person name="Inagaki F."/>
            <person name="Takami H."/>
        </authorList>
    </citation>
    <scope>NUCLEOTIDE SEQUENCE</scope>
    <source>
        <strain evidence="2">Expedition CK06-06</strain>
    </source>
</reference>
<dbReference type="EMBL" id="BARW01007004">
    <property type="protein sequence ID" value="GAI83562.1"/>
    <property type="molecule type" value="Genomic_DNA"/>
</dbReference>
<name>X1RS60_9ZZZZ</name>
<keyword evidence="1" id="KW-0472">Membrane</keyword>
<protein>
    <submittedName>
        <fullName evidence="2">Uncharacterized protein</fullName>
    </submittedName>
</protein>
<organism evidence="2">
    <name type="scientific">marine sediment metagenome</name>
    <dbReference type="NCBI Taxonomy" id="412755"/>
    <lineage>
        <taxon>unclassified sequences</taxon>
        <taxon>metagenomes</taxon>
        <taxon>ecological metagenomes</taxon>
    </lineage>
</organism>
<accession>X1RS60</accession>
<evidence type="ECO:0000256" key="1">
    <source>
        <dbReference type="SAM" id="Phobius"/>
    </source>
</evidence>
<keyword evidence="1" id="KW-0812">Transmembrane</keyword>
<comment type="caution">
    <text evidence="2">The sequence shown here is derived from an EMBL/GenBank/DDBJ whole genome shotgun (WGS) entry which is preliminary data.</text>
</comment>
<feature type="transmembrane region" description="Helical" evidence="1">
    <location>
        <begin position="30"/>
        <end position="51"/>
    </location>
</feature>
<keyword evidence="1" id="KW-1133">Transmembrane helix</keyword>
<gene>
    <name evidence="2" type="ORF">S12H4_14661</name>
</gene>
<sequence length="190" mass="21542">DREVRLPISGLVGRQCYFGGRAKMRDEGGAVAVLGLSLLGLTGLGALIYVATREPEELPPEEEEEEEVVVEVIDAEFREGWVYWAALADWRTVYTRWPNDWPADTDISFAWDIKNIGDVGAYFQVYLFTPGDWLYLGPGDRIVVYENFHTPTVPVTPGYQYYKINILARKVTGERIGAVWTSEEIEVNYV</sequence>
<evidence type="ECO:0000313" key="2">
    <source>
        <dbReference type="EMBL" id="GAI83562.1"/>
    </source>
</evidence>
<feature type="non-terminal residue" evidence="2">
    <location>
        <position position="1"/>
    </location>
</feature>